<reference evidence="2" key="1">
    <citation type="submission" date="2020-03" db="EMBL/GenBank/DDBJ databases">
        <authorList>
            <person name="Weist P."/>
        </authorList>
    </citation>
    <scope>NUCLEOTIDE SEQUENCE</scope>
</reference>
<feature type="region of interest" description="Disordered" evidence="1">
    <location>
        <begin position="1"/>
        <end position="75"/>
    </location>
</feature>
<dbReference type="Proteomes" id="UP001153269">
    <property type="component" value="Unassembled WGS sequence"/>
</dbReference>
<name>A0A9N7U6L4_PLEPL</name>
<evidence type="ECO:0000256" key="1">
    <source>
        <dbReference type="SAM" id="MobiDB-lite"/>
    </source>
</evidence>
<dbReference type="EMBL" id="CADEAL010000835">
    <property type="protein sequence ID" value="CAB1425783.1"/>
    <property type="molecule type" value="Genomic_DNA"/>
</dbReference>
<gene>
    <name evidence="2" type="ORF">PLEPLA_LOCUS13716</name>
</gene>
<evidence type="ECO:0000313" key="3">
    <source>
        <dbReference type="Proteomes" id="UP001153269"/>
    </source>
</evidence>
<protein>
    <submittedName>
        <fullName evidence="2">Uncharacterized protein</fullName>
    </submittedName>
</protein>
<organism evidence="2 3">
    <name type="scientific">Pleuronectes platessa</name>
    <name type="common">European plaice</name>
    <dbReference type="NCBI Taxonomy" id="8262"/>
    <lineage>
        <taxon>Eukaryota</taxon>
        <taxon>Metazoa</taxon>
        <taxon>Chordata</taxon>
        <taxon>Craniata</taxon>
        <taxon>Vertebrata</taxon>
        <taxon>Euteleostomi</taxon>
        <taxon>Actinopterygii</taxon>
        <taxon>Neopterygii</taxon>
        <taxon>Teleostei</taxon>
        <taxon>Neoteleostei</taxon>
        <taxon>Acanthomorphata</taxon>
        <taxon>Carangaria</taxon>
        <taxon>Pleuronectiformes</taxon>
        <taxon>Pleuronectoidei</taxon>
        <taxon>Pleuronectidae</taxon>
        <taxon>Pleuronectes</taxon>
    </lineage>
</organism>
<dbReference type="AlphaFoldDB" id="A0A9N7U6L4"/>
<keyword evidence="3" id="KW-1185">Reference proteome</keyword>
<sequence>MVEDEHIRSLRQTPHKKREAKEEEEEEEGTEVRVRKVGKSVAGLKETPSVLRRDNSTQPVSLLRKQGSQERGDESMRQTAHIKTAFCDCGDFHHYLTAAYCRLETQPHIHSVAKHTGPLLLHGLVPKAPVSAPSFCLCRCPHQSVAEHGFPPTIAPPPCPCQAPAPSRGKPLTATVRERCSCPSKDTNSSDRMQLYTTTTKHTDGCTDRGT</sequence>
<feature type="compositionally biased region" description="Polar residues" evidence="1">
    <location>
        <begin position="184"/>
        <end position="196"/>
    </location>
</feature>
<feature type="compositionally biased region" description="Basic and acidic residues" evidence="1">
    <location>
        <begin position="201"/>
        <end position="211"/>
    </location>
</feature>
<comment type="caution">
    <text evidence="2">The sequence shown here is derived from an EMBL/GenBank/DDBJ whole genome shotgun (WGS) entry which is preliminary data.</text>
</comment>
<feature type="region of interest" description="Disordered" evidence="1">
    <location>
        <begin position="181"/>
        <end position="211"/>
    </location>
</feature>
<evidence type="ECO:0000313" key="2">
    <source>
        <dbReference type="EMBL" id="CAB1425783.1"/>
    </source>
</evidence>
<accession>A0A9N7U6L4</accession>
<proteinExistence type="predicted"/>